<keyword evidence="2" id="KW-0808">Transferase</keyword>
<dbReference type="GO" id="GO:0006487">
    <property type="term" value="P:protein N-linked glycosylation"/>
    <property type="evidence" value="ECO:0007669"/>
    <property type="project" value="TreeGrafter"/>
</dbReference>
<comment type="similarity">
    <text evidence="1">Belongs to the glycosyltransferase 15 family.</text>
</comment>
<dbReference type="SUPFAM" id="SSF53448">
    <property type="entry name" value="Nucleotide-diphospho-sugar transferases"/>
    <property type="match status" value="1"/>
</dbReference>
<dbReference type="InterPro" id="IPR002685">
    <property type="entry name" value="Glyco_trans_15"/>
</dbReference>
<protein>
    <recommendedName>
        <fullName evidence="5">Nucleotide-diphospho-sugar transferase</fullName>
    </recommendedName>
</protein>
<accession>A0A812LYD9</accession>
<dbReference type="PANTHER" id="PTHR31121:SF6">
    <property type="entry name" value="ALPHA-1,2 MANNOSYLTRANSFERASE KTR1"/>
    <property type="match status" value="1"/>
</dbReference>
<dbReference type="GO" id="GO:0000026">
    <property type="term" value="F:alpha-1,2-mannosyltransferase activity"/>
    <property type="evidence" value="ECO:0007669"/>
    <property type="project" value="TreeGrafter"/>
</dbReference>
<evidence type="ECO:0000313" key="4">
    <source>
        <dbReference type="Proteomes" id="UP000649617"/>
    </source>
</evidence>
<keyword evidence="4" id="KW-1185">Reference proteome</keyword>
<sequence length="349" mass="40395">MSRRWLPAKLLHELSIKQVHLEAEEPSEHCIILIYTFPTEEIRRDVKSALESLQTHFVDALGSEPRLVVFVDAQSEHLLDQDVRPFTRLRITPAVIPEQELRRPMRSYSCQRGEVCTSGNEELELAMDAHRGKVNETQYWSPTYLRISRYTAGPLFLHPALDSCTHFLKIDTDFFFTEPLQWDPIRYMKNSGLRLGYWQIHVQGQRQEGYIEAAMSFLKEQQLPIRNMRFHARGQFEEKARKLQIPLESVPVADQASTVLYGCLFGGDTRFFREPLYQSFFEYMDKQQGFETYGWSNQFFLGTAAAAFLAPCEVSRLYVSGVHQDSSINISRSGHLIEFLLGASHGFMR</sequence>
<comment type="caution">
    <text evidence="3">The sequence shown here is derived from an EMBL/GenBank/DDBJ whole genome shotgun (WGS) entry which is preliminary data.</text>
</comment>
<dbReference type="GO" id="GO:0005794">
    <property type="term" value="C:Golgi apparatus"/>
    <property type="evidence" value="ECO:0007669"/>
    <property type="project" value="TreeGrafter"/>
</dbReference>
<dbReference type="InterPro" id="IPR029044">
    <property type="entry name" value="Nucleotide-diphossugar_trans"/>
</dbReference>
<organism evidence="3 4">
    <name type="scientific">Symbiodinium pilosum</name>
    <name type="common">Dinoflagellate</name>
    <dbReference type="NCBI Taxonomy" id="2952"/>
    <lineage>
        <taxon>Eukaryota</taxon>
        <taxon>Sar</taxon>
        <taxon>Alveolata</taxon>
        <taxon>Dinophyceae</taxon>
        <taxon>Suessiales</taxon>
        <taxon>Symbiodiniaceae</taxon>
        <taxon>Symbiodinium</taxon>
    </lineage>
</organism>
<evidence type="ECO:0000313" key="3">
    <source>
        <dbReference type="EMBL" id="CAE7254027.1"/>
    </source>
</evidence>
<dbReference type="EMBL" id="CAJNIZ010006960">
    <property type="protein sequence ID" value="CAE7254027.1"/>
    <property type="molecule type" value="Genomic_DNA"/>
</dbReference>
<dbReference type="GO" id="GO:0016020">
    <property type="term" value="C:membrane"/>
    <property type="evidence" value="ECO:0007669"/>
    <property type="project" value="InterPro"/>
</dbReference>
<evidence type="ECO:0008006" key="5">
    <source>
        <dbReference type="Google" id="ProtNLM"/>
    </source>
</evidence>
<proteinExistence type="inferred from homology"/>
<gene>
    <name evidence="3" type="ORF">SPIL2461_LOCUS5023</name>
</gene>
<reference evidence="3" key="1">
    <citation type="submission" date="2021-02" db="EMBL/GenBank/DDBJ databases">
        <authorList>
            <person name="Dougan E. K."/>
            <person name="Rhodes N."/>
            <person name="Thang M."/>
            <person name="Chan C."/>
        </authorList>
    </citation>
    <scope>NUCLEOTIDE SEQUENCE</scope>
</reference>
<dbReference type="Proteomes" id="UP000649617">
    <property type="component" value="Unassembled WGS sequence"/>
</dbReference>
<dbReference type="PANTHER" id="PTHR31121">
    <property type="entry name" value="ALPHA-1,2 MANNOSYLTRANSFERASE KTR1"/>
    <property type="match status" value="1"/>
</dbReference>
<evidence type="ECO:0000256" key="2">
    <source>
        <dbReference type="ARBA" id="ARBA00022679"/>
    </source>
</evidence>
<dbReference type="OrthoDB" id="439943at2759"/>
<dbReference type="Gene3D" id="3.90.550.10">
    <property type="entry name" value="Spore Coat Polysaccharide Biosynthesis Protein SpsA, Chain A"/>
    <property type="match status" value="1"/>
</dbReference>
<dbReference type="AlphaFoldDB" id="A0A812LYD9"/>
<name>A0A812LYD9_SYMPI</name>
<evidence type="ECO:0000256" key="1">
    <source>
        <dbReference type="ARBA" id="ARBA00007677"/>
    </source>
</evidence>
<dbReference type="GO" id="GO:0000032">
    <property type="term" value="P:cell wall mannoprotein biosynthetic process"/>
    <property type="evidence" value="ECO:0007669"/>
    <property type="project" value="TreeGrafter"/>
</dbReference>